<gene>
    <name evidence="2" type="ORF">ABIF63_003454</name>
</gene>
<proteinExistence type="predicted"/>
<feature type="domain" description="HTH crp-type" evidence="1">
    <location>
        <begin position="19"/>
        <end position="92"/>
    </location>
</feature>
<dbReference type="Proteomes" id="UP001549291">
    <property type="component" value="Unassembled WGS sequence"/>
</dbReference>
<reference evidence="2 3" key="1">
    <citation type="submission" date="2024-06" db="EMBL/GenBank/DDBJ databases">
        <title>Genomic Encyclopedia of Type Strains, Phase V (KMG-V): Genome sequencing to study the core and pangenomes of soil and plant-associated prokaryotes.</title>
        <authorList>
            <person name="Whitman W."/>
        </authorList>
    </citation>
    <scope>NUCLEOTIDE SEQUENCE [LARGE SCALE GENOMIC DNA]</scope>
    <source>
        <strain evidence="2 3">USDA 160</strain>
    </source>
</reference>
<dbReference type="InterPro" id="IPR036390">
    <property type="entry name" value="WH_DNA-bd_sf"/>
</dbReference>
<dbReference type="Gene3D" id="1.10.10.10">
    <property type="entry name" value="Winged helix-like DNA-binding domain superfamily/Winged helix DNA-binding domain"/>
    <property type="match status" value="1"/>
</dbReference>
<organism evidence="2 3">
    <name type="scientific">Bradyrhizobium japonicum</name>
    <dbReference type="NCBI Taxonomy" id="375"/>
    <lineage>
        <taxon>Bacteria</taxon>
        <taxon>Pseudomonadati</taxon>
        <taxon>Pseudomonadota</taxon>
        <taxon>Alphaproteobacteria</taxon>
        <taxon>Hyphomicrobiales</taxon>
        <taxon>Nitrobacteraceae</taxon>
        <taxon>Bradyrhizobium</taxon>
    </lineage>
</organism>
<dbReference type="EMBL" id="JBEPTQ010000002">
    <property type="protein sequence ID" value="MET4719348.1"/>
    <property type="molecule type" value="Genomic_DNA"/>
</dbReference>
<keyword evidence="3" id="KW-1185">Reference proteome</keyword>
<dbReference type="PROSITE" id="PS00042">
    <property type="entry name" value="HTH_CRP_1"/>
    <property type="match status" value="1"/>
</dbReference>
<dbReference type="PROSITE" id="PS51063">
    <property type="entry name" value="HTH_CRP_2"/>
    <property type="match status" value="1"/>
</dbReference>
<dbReference type="InterPro" id="IPR012318">
    <property type="entry name" value="HTH_CRP"/>
</dbReference>
<accession>A0ABV2RQX5</accession>
<dbReference type="InterPro" id="IPR036388">
    <property type="entry name" value="WH-like_DNA-bd_sf"/>
</dbReference>
<dbReference type="InterPro" id="IPR018335">
    <property type="entry name" value="Tscrpt_reg_HTH_Crp-type_CS"/>
</dbReference>
<name>A0ABV2RQX5_BRAJP</name>
<protein>
    <submittedName>
        <fullName evidence="2">CRP-like cAMP-binding protein</fullName>
    </submittedName>
</protein>
<evidence type="ECO:0000313" key="3">
    <source>
        <dbReference type="Proteomes" id="UP001549291"/>
    </source>
</evidence>
<comment type="caution">
    <text evidence="2">The sequence shown here is derived from an EMBL/GenBank/DDBJ whole genome shotgun (WGS) entry which is preliminary data.</text>
</comment>
<evidence type="ECO:0000313" key="2">
    <source>
        <dbReference type="EMBL" id="MET4719348.1"/>
    </source>
</evidence>
<dbReference type="PRINTS" id="PR00034">
    <property type="entry name" value="HTHCRP"/>
</dbReference>
<sequence length="101" mass="11337">MTTSNLEHAENHMLLLGRKSAVERVAAFIAEMDNRTGANTMSLPMSRRDIADYLGLCIETVSRELSRLHCEGVIAFVGNQTTHREIVVLNRQKLHSFDLPS</sequence>
<dbReference type="CDD" id="cd00092">
    <property type="entry name" value="HTH_CRP"/>
    <property type="match status" value="1"/>
</dbReference>
<dbReference type="SMART" id="SM00419">
    <property type="entry name" value="HTH_CRP"/>
    <property type="match status" value="1"/>
</dbReference>
<dbReference type="SUPFAM" id="SSF46785">
    <property type="entry name" value="Winged helix' DNA-binding domain"/>
    <property type="match status" value="1"/>
</dbReference>
<evidence type="ECO:0000259" key="1">
    <source>
        <dbReference type="PROSITE" id="PS51063"/>
    </source>
</evidence>
<dbReference type="Pfam" id="PF13545">
    <property type="entry name" value="HTH_Crp_2"/>
    <property type="match status" value="1"/>
</dbReference>